<dbReference type="Proteomes" id="UP001501095">
    <property type="component" value="Unassembled WGS sequence"/>
</dbReference>
<reference evidence="3" key="1">
    <citation type="journal article" date="2019" name="Int. J. Syst. Evol. Microbiol.">
        <title>The Global Catalogue of Microorganisms (GCM) 10K type strain sequencing project: providing services to taxonomists for standard genome sequencing and annotation.</title>
        <authorList>
            <consortium name="The Broad Institute Genomics Platform"/>
            <consortium name="The Broad Institute Genome Sequencing Center for Infectious Disease"/>
            <person name="Wu L."/>
            <person name="Ma J."/>
        </authorList>
    </citation>
    <scope>NUCLEOTIDE SEQUENCE [LARGE SCALE GENOMIC DNA]</scope>
    <source>
        <strain evidence="3">JCM 6924</strain>
    </source>
</reference>
<gene>
    <name evidence="2" type="ORF">GCM10010423_65530</name>
</gene>
<keyword evidence="3" id="KW-1185">Reference proteome</keyword>
<name>A0ABP6BBW5_9ACTN</name>
<protein>
    <submittedName>
        <fullName evidence="2">Uncharacterized protein</fullName>
    </submittedName>
</protein>
<evidence type="ECO:0000313" key="3">
    <source>
        <dbReference type="Proteomes" id="UP001501095"/>
    </source>
</evidence>
<feature type="compositionally biased region" description="Basic residues" evidence="1">
    <location>
        <begin position="1"/>
        <end position="10"/>
    </location>
</feature>
<organism evidence="2 3">
    <name type="scientific">Streptomyces levis</name>
    <dbReference type="NCBI Taxonomy" id="285566"/>
    <lineage>
        <taxon>Bacteria</taxon>
        <taxon>Bacillati</taxon>
        <taxon>Actinomycetota</taxon>
        <taxon>Actinomycetes</taxon>
        <taxon>Kitasatosporales</taxon>
        <taxon>Streptomycetaceae</taxon>
        <taxon>Streptomyces</taxon>
    </lineage>
</organism>
<sequence length="64" mass="7190">MSRRKQKSRSKGVVMKSGDLGRTTARDAVQAEDVVPNIGDIYESVVALLGFDPIREAEERRRLM</sequence>
<comment type="caution">
    <text evidence="2">The sequence shown here is derived from an EMBL/GenBank/DDBJ whole genome shotgun (WGS) entry which is preliminary data.</text>
</comment>
<evidence type="ECO:0000313" key="2">
    <source>
        <dbReference type="EMBL" id="GAA2555211.1"/>
    </source>
</evidence>
<feature type="region of interest" description="Disordered" evidence="1">
    <location>
        <begin position="1"/>
        <end position="24"/>
    </location>
</feature>
<accession>A0ABP6BBW5</accession>
<evidence type="ECO:0000256" key="1">
    <source>
        <dbReference type="SAM" id="MobiDB-lite"/>
    </source>
</evidence>
<proteinExistence type="predicted"/>
<dbReference type="EMBL" id="BAAATM010000022">
    <property type="protein sequence ID" value="GAA2555211.1"/>
    <property type="molecule type" value="Genomic_DNA"/>
</dbReference>